<evidence type="ECO:0000259" key="1">
    <source>
        <dbReference type="Pfam" id="PF00144"/>
    </source>
</evidence>
<gene>
    <name evidence="2" type="ORF">CWI70_03985</name>
</gene>
<protein>
    <recommendedName>
        <fullName evidence="1">Beta-lactamase-related domain-containing protein</fullName>
    </recommendedName>
</protein>
<comment type="caution">
    <text evidence="2">The sequence shown here is derived from an EMBL/GenBank/DDBJ whole genome shotgun (WGS) entry which is preliminary data.</text>
</comment>
<evidence type="ECO:0000313" key="3">
    <source>
        <dbReference type="Proteomes" id="UP000287649"/>
    </source>
</evidence>
<dbReference type="PANTHER" id="PTHR46825">
    <property type="entry name" value="D-ALANYL-D-ALANINE-CARBOXYPEPTIDASE/ENDOPEPTIDASE AMPH"/>
    <property type="match status" value="1"/>
</dbReference>
<dbReference type="InterPro" id="IPR001466">
    <property type="entry name" value="Beta-lactam-related"/>
</dbReference>
<dbReference type="PANTHER" id="PTHR46825:SF9">
    <property type="entry name" value="BETA-LACTAMASE-RELATED DOMAIN-CONTAINING PROTEIN"/>
    <property type="match status" value="1"/>
</dbReference>
<dbReference type="Proteomes" id="UP000287649">
    <property type="component" value="Unassembled WGS sequence"/>
</dbReference>
<organism evidence="2 3">
    <name type="scientific">Pseudidiomarina homiensis</name>
    <dbReference type="NCBI Taxonomy" id="364198"/>
    <lineage>
        <taxon>Bacteria</taxon>
        <taxon>Pseudomonadati</taxon>
        <taxon>Pseudomonadota</taxon>
        <taxon>Gammaproteobacteria</taxon>
        <taxon>Alteromonadales</taxon>
        <taxon>Idiomarinaceae</taxon>
        <taxon>Pseudidiomarina</taxon>
    </lineage>
</organism>
<accession>A0A432Y4U2</accession>
<dbReference type="Pfam" id="PF00144">
    <property type="entry name" value="Beta-lactamase"/>
    <property type="match status" value="1"/>
</dbReference>
<dbReference type="AlphaFoldDB" id="A0A432Y4U2"/>
<evidence type="ECO:0000313" key="2">
    <source>
        <dbReference type="EMBL" id="RUO55942.1"/>
    </source>
</evidence>
<feature type="domain" description="Beta-lactamase-related" evidence="1">
    <location>
        <begin position="61"/>
        <end position="373"/>
    </location>
</feature>
<dbReference type="Gene3D" id="3.40.710.10">
    <property type="entry name" value="DD-peptidase/beta-lactamase superfamily"/>
    <property type="match status" value="1"/>
</dbReference>
<dbReference type="SUPFAM" id="SSF56601">
    <property type="entry name" value="beta-lactamase/transpeptidase-like"/>
    <property type="match status" value="1"/>
</dbReference>
<reference evidence="3" key="1">
    <citation type="journal article" date="2018" name="Front. Microbiol.">
        <title>Genome-Based Analysis Reveals the Taxonomy and Diversity of the Family Idiomarinaceae.</title>
        <authorList>
            <person name="Liu Y."/>
            <person name="Lai Q."/>
            <person name="Shao Z."/>
        </authorList>
    </citation>
    <scope>NUCLEOTIDE SEQUENCE [LARGE SCALE GENOMIC DNA]</scope>
    <source>
        <strain evidence="3">PO-M2</strain>
    </source>
</reference>
<name>A0A432Y4U2_9GAMM</name>
<sequence length="394" mass="44193">MNFFRSSLDFKGTNGVTKREEHMLKTTFLSLAILLSPVLFASEPASNTIEEQTQAFESFLLELKKEKHIPGLSVAVVKDGEIVYEEAHGISHLEGQVPVTTETPFWIASVSKFFVGATFLKLIENGELSFDDTLNSTPGFEDYCTWLAGSGIVFGKNLQCDQTFKLKHALNHVVNGQVDSNFFYNSIFYSRLSRFLEAKRGNPISMAEGRHNELAQAINTEIFEPAGMKDSMAGLWDEQRMDVFFRRSRGYGIEDNHYVYRRSPERHMAGGAGVSSTAGDIARFDIALDSGKILSPEFMAHTTTEYITAEGKKIPYAYGRYIQWVDGEKIIWHSGWDEEIGFTAAYIKFPERGITVVVLANNEGLWWGNPLDRPAIEESVVFQKASAIFTSAPK</sequence>
<dbReference type="InterPro" id="IPR012338">
    <property type="entry name" value="Beta-lactam/transpept-like"/>
</dbReference>
<keyword evidence="3" id="KW-1185">Reference proteome</keyword>
<dbReference type="InterPro" id="IPR050491">
    <property type="entry name" value="AmpC-like"/>
</dbReference>
<proteinExistence type="predicted"/>
<dbReference type="EMBL" id="PIPX01000001">
    <property type="protein sequence ID" value="RUO55942.1"/>
    <property type="molecule type" value="Genomic_DNA"/>
</dbReference>